<dbReference type="GO" id="GO:0005634">
    <property type="term" value="C:nucleus"/>
    <property type="evidence" value="ECO:0007669"/>
    <property type="project" value="TreeGrafter"/>
</dbReference>
<accession>A0AAW0J274</accession>
<dbReference type="Proteomes" id="UP001488838">
    <property type="component" value="Unassembled WGS sequence"/>
</dbReference>
<feature type="region of interest" description="Disordered" evidence="1">
    <location>
        <begin position="16"/>
        <end position="73"/>
    </location>
</feature>
<dbReference type="GO" id="GO:2001033">
    <property type="term" value="P:negative regulation of double-strand break repair via nonhomologous end joining"/>
    <property type="evidence" value="ECO:0007669"/>
    <property type="project" value="InterPro"/>
</dbReference>
<dbReference type="PANTHER" id="PTHR14566:SF0">
    <property type="entry name" value="CELL CYCLE REGULATOR OF NON-HOMOLOGOUS END JOINING"/>
    <property type="match status" value="1"/>
</dbReference>
<dbReference type="GO" id="GO:0005737">
    <property type="term" value="C:cytoplasm"/>
    <property type="evidence" value="ECO:0007669"/>
    <property type="project" value="TreeGrafter"/>
</dbReference>
<dbReference type="GO" id="GO:0006303">
    <property type="term" value="P:double-strand break repair via nonhomologous end joining"/>
    <property type="evidence" value="ECO:0007669"/>
    <property type="project" value="TreeGrafter"/>
</dbReference>
<dbReference type="EMBL" id="JBBHLL010000068">
    <property type="protein sequence ID" value="KAK7820954.1"/>
    <property type="molecule type" value="Genomic_DNA"/>
</dbReference>
<dbReference type="AlphaFoldDB" id="A0AAW0J274"/>
<organism evidence="2 3">
    <name type="scientific">Myodes glareolus</name>
    <name type="common">Bank vole</name>
    <name type="synonym">Clethrionomys glareolus</name>
    <dbReference type="NCBI Taxonomy" id="447135"/>
    <lineage>
        <taxon>Eukaryota</taxon>
        <taxon>Metazoa</taxon>
        <taxon>Chordata</taxon>
        <taxon>Craniata</taxon>
        <taxon>Vertebrata</taxon>
        <taxon>Euteleostomi</taxon>
        <taxon>Mammalia</taxon>
        <taxon>Eutheria</taxon>
        <taxon>Euarchontoglires</taxon>
        <taxon>Glires</taxon>
        <taxon>Rodentia</taxon>
        <taxon>Myomorpha</taxon>
        <taxon>Muroidea</taxon>
        <taxon>Cricetidae</taxon>
        <taxon>Arvicolinae</taxon>
        <taxon>Myodes</taxon>
    </lineage>
</organism>
<name>A0AAW0J274_MYOGA</name>
<gene>
    <name evidence="2" type="ORF">U0070_026012</name>
</gene>
<keyword evidence="3" id="KW-1185">Reference proteome</keyword>
<comment type="caution">
    <text evidence="2">The sequence shown here is derived from an EMBL/GenBank/DDBJ whole genome shotgun (WGS) entry which is preliminary data.</text>
</comment>
<evidence type="ECO:0000256" key="1">
    <source>
        <dbReference type="SAM" id="MobiDB-lite"/>
    </source>
</evidence>
<reference evidence="2 3" key="1">
    <citation type="journal article" date="2023" name="bioRxiv">
        <title>Conserved and derived expression patterns and positive selection on dental genes reveal complex evolutionary context of ever-growing rodent molars.</title>
        <authorList>
            <person name="Calamari Z.T."/>
            <person name="Song A."/>
            <person name="Cohen E."/>
            <person name="Akter M."/>
            <person name="Roy R.D."/>
            <person name="Hallikas O."/>
            <person name="Christensen M.M."/>
            <person name="Li P."/>
            <person name="Marangoni P."/>
            <person name="Jernvall J."/>
            <person name="Klein O.D."/>
        </authorList>
    </citation>
    <scope>NUCLEOTIDE SEQUENCE [LARGE SCALE GENOMIC DNA]</scope>
    <source>
        <strain evidence="2">V071</strain>
    </source>
</reference>
<proteinExistence type="predicted"/>
<feature type="compositionally biased region" description="Low complexity" evidence="1">
    <location>
        <begin position="39"/>
        <end position="60"/>
    </location>
</feature>
<dbReference type="InterPro" id="IPR028278">
    <property type="entry name" value="MRI"/>
</dbReference>
<dbReference type="PANTHER" id="PTHR14566">
    <property type="entry name" value="CELL CYCLE REGULATOR OF NON-HOMOLOGOUS END JOINING"/>
    <property type="match status" value="1"/>
</dbReference>
<dbReference type="Pfam" id="PF15325">
    <property type="entry name" value="MRI"/>
    <property type="match status" value="1"/>
</dbReference>
<evidence type="ECO:0000313" key="3">
    <source>
        <dbReference type="Proteomes" id="UP001488838"/>
    </source>
</evidence>
<protein>
    <submittedName>
        <fullName evidence="2">Uncharacterized protein</fullName>
    </submittedName>
</protein>
<evidence type="ECO:0000313" key="2">
    <source>
        <dbReference type="EMBL" id="KAK7820954.1"/>
    </source>
</evidence>
<sequence>MNEAEMVDVALGILIEGRKQETQSLETADRLQLSPPYSASPHTSSPGSSSEEEGSGSSSPALDLSPSRGTRSR</sequence>